<gene>
    <name evidence="3" type="ORF">C7444_10262</name>
</gene>
<dbReference type="PANTHER" id="PTHR34351:SF1">
    <property type="entry name" value="SLR1927 PROTEIN"/>
    <property type="match status" value="1"/>
</dbReference>
<evidence type="ECO:0000256" key="2">
    <source>
        <dbReference type="SAM" id="Phobius"/>
    </source>
</evidence>
<evidence type="ECO:0000256" key="1">
    <source>
        <dbReference type="SAM" id="MobiDB-lite"/>
    </source>
</evidence>
<proteinExistence type="predicted"/>
<keyword evidence="4" id="KW-1185">Reference proteome</keyword>
<evidence type="ECO:0000313" key="4">
    <source>
        <dbReference type="Proteomes" id="UP000247811"/>
    </source>
</evidence>
<dbReference type="Proteomes" id="UP000247811">
    <property type="component" value="Unassembled WGS sequence"/>
</dbReference>
<keyword evidence="2" id="KW-0812">Transmembrane</keyword>
<protein>
    <submittedName>
        <fullName evidence="3">Uncharacterized protein DUF58</fullName>
    </submittedName>
</protein>
<dbReference type="EMBL" id="QJJS01000002">
    <property type="protein sequence ID" value="PXW98585.1"/>
    <property type="molecule type" value="Genomic_DNA"/>
</dbReference>
<dbReference type="AlphaFoldDB" id="A0A318HC94"/>
<feature type="transmembrane region" description="Helical" evidence="2">
    <location>
        <begin position="58"/>
        <end position="81"/>
    </location>
</feature>
<dbReference type="RefSeq" id="WP_110399233.1">
    <property type="nucleotide sequence ID" value="NZ_QJJS01000002.1"/>
</dbReference>
<name>A0A318HC94_9BURK</name>
<feature type="region of interest" description="Disordered" evidence="1">
    <location>
        <begin position="305"/>
        <end position="334"/>
    </location>
</feature>
<organism evidence="3 4">
    <name type="scientific">Sphaerotilus hippei</name>
    <dbReference type="NCBI Taxonomy" id="744406"/>
    <lineage>
        <taxon>Bacteria</taxon>
        <taxon>Pseudomonadati</taxon>
        <taxon>Pseudomonadota</taxon>
        <taxon>Betaproteobacteria</taxon>
        <taxon>Burkholderiales</taxon>
        <taxon>Sphaerotilaceae</taxon>
        <taxon>Sphaerotilus</taxon>
    </lineage>
</organism>
<feature type="compositionally biased region" description="Basic and acidic residues" evidence="1">
    <location>
        <begin position="221"/>
        <end position="237"/>
    </location>
</feature>
<feature type="region of interest" description="Disordered" evidence="1">
    <location>
        <begin position="200"/>
        <end position="240"/>
    </location>
</feature>
<dbReference type="OrthoDB" id="5298497at2"/>
<dbReference type="PANTHER" id="PTHR34351">
    <property type="entry name" value="SLR1927 PROTEIN-RELATED"/>
    <property type="match status" value="1"/>
</dbReference>
<keyword evidence="2" id="KW-1133">Transmembrane helix</keyword>
<sequence length="353" mass="38575">MAKRPTRWRAWWEQRHPRTDTLRLTQRNVYILPTATGWCYGALLAVLLLASINYQLNLGHLLTFVLAGAGVVALQATHAVLRGLDVRLLAPLQGPAGGALPVRIRLQDPAPRRWPSPMRLGRHGLTLRWRDGAGEPVQVDVPDGQAAEVELAWSPARRGLQALPALTLESRFPLGLFRAWTVWRPATPAVVWPAPEIGAPPWPAQEGRPRPLSRAPATAAREPDEPDGVRPWRRGDSPRQVAWKSSARLLASGGGLLVRERPRPAADPRVHLRWADTPASLDPEARLSRLCAWVLMAERQRLPWRLDLPDGPPPSAPGPSTSADTPVTNPAPGRDAALHRLACWGLPAPGAAP</sequence>
<feature type="transmembrane region" description="Helical" evidence="2">
    <location>
        <begin position="29"/>
        <end position="52"/>
    </location>
</feature>
<accession>A0A318HC94</accession>
<evidence type="ECO:0000313" key="3">
    <source>
        <dbReference type="EMBL" id="PXW98585.1"/>
    </source>
</evidence>
<keyword evidence="2" id="KW-0472">Membrane</keyword>
<reference evidence="3 4" key="1">
    <citation type="submission" date="2018-05" db="EMBL/GenBank/DDBJ databases">
        <title>Genomic Encyclopedia of Type Strains, Phase IV (KMG-IV): sequencing the most valuable type-strain genomes for metagenomic binning, comparative biology and taxonomic classification.</title>
        <authorList>
            <person name="Goeker M."/>
        </authorList>
    </citation>
    <scope>NUCLEOTIDE SEQUENCE [LARGE SCALE GENOMIC DNA]</scope>
    <source>
        <strain evidence="3 4">DSM 566</strain>
    </source>
</reference>
<comment type="caution">
    <text evidence="3">The sequence shown here is derived from an EMBL/GenBank/DDBJ whole genome shotgun (WGS) entry which is preliminary data.</text>
</comment>